<evidence type="ECO:0000256" key="1">
    <source>
        <dbReference type="SAM" id="MobiDB-lite"/>
    </source>
</evidence>
<dbReference type="EMBL" id="CP042914">
    <property type="protein sequence ID" value="QEG41663.1"/>
    <property type="molecule type" value="Genomic_DNA"/>
</dbReference>
<feature type="compositionally biased region" description="Low complexity" evidence="1">
    <location>
        <begin position="1"/>
        <end position="22"/>
    </location>
</feature>
<feature type="compositionally biased region" description="Low complexity" evidence="1">
    <location>
        <begin position="248"/>
        <end position="266"/>
    </location>
</feature>
<accession>A0A5B9R5Y3</accession>
<reference evidence="2 3" key="1">
    <citation type="submission" date="2019-08" db="EMBL/GenBank/DDBJ databases">
        <title>Deep-cultivation of Planctomycetes and their phenomic and genomic characterization uncovers novel biology.</title>
        <authorList>
            <person name="Wiegand S."/>
            <person name="Jogler M."/>
            <person name="Boedeker C."/>
            <person name="Pinto D."/>
            <person name="Vollmers J."/>
            <person name="Rivas-Marin E."/>
            <person name="Kohn T."/>
            <person name="Peeters S.H."/>
            <person name="Heuer A."/>
            <person name="Rast P."/>
            <person name="Oberbeckmann S."/>
            <person name="Bunk B."/>
            <person name="Jeske O."/>
            <person name="Meyerdierks A."/>
            <person name="Storesund J.E."/>
            <person name="Kallscheuer N."/>
            <person name="Luecker S."/>
            <person name="Lage O.M."/>
            <person name="Pohl T."/>
            <person name="Merkel B.J."/>
            <person name="Hornburger P."/>
            <person name="Mueller R.-W."/>
            <person name="Bruemmer F."/>
            <person name="Labrenz M."/>
            <person name="Spormann A.M."/>
            <person name="Op den Camp H."/>
            <person name="Overmann J."/>
            <person name="Amann R."/>
            <person name="Jetten M.S.M."/>
            <person name="Mascher T."/>
            <person name="Medema M.H."/>
            <person name="Devos D.P."/>
            <person name="Kaster A.-K."/>
            <person name="Ovreas L."/>
            <person name="Rohde M."/>
            <person name="Galperin M.Y."/>
            <person name="Jogler C."/>
        </authorList>
    </citation>
    <scope>NUCLEOTIDE SEQUENCE [LARGE SCALE GENOMIC DNA]</scope>
    <source>
        <strain evidence="2 3">UC8</strain>
    </source>
</reference>
<organism evidence="2 3">
    <name type="scientific">Roseimaritima ulvae</name>
    <dbReference type="NCBI Taxonomy" id="980254"/>
    <lineage>
        <taxon>Bacteria</taxon>
        <taxon>Pseudomonadati</taxon>
        <taxon>Planctomycetota</taxon>
        <taxon>Planctomycetia</taxon>
        <taxon>Pirellulales</taxon>
        <taxon>Pirellulaceae</taxon>
        <taxon>Roseimaritima</taxon>
    </lineage>
</organism>
<feature type="region of interest" description="Disordered" evidence="1">
    <location>
        <begin position="1"/>
        <end position="107"/>
    </location>
</feature>
<feature type="compositionally biased region" description="Acidic residues" evidence="1">
    <location>
        <begin position="195"/>
        <end position="204"/>
    </location>
</feature>
<protein>
    <submittedName>
        <fullName evidence="2">Uncharacterized protein</fullName>
    </submittedName>
</protein>
<feature type="compositionally biased region" description="Low complexity" evidence="1">
    <location>
        <begin position="152"/>
        <end position="168"/>
    </location>
</feature>
<dbReference type="AlphaFoldDB" id="A0A5B9R5Y3"/>
<name>A0A5B9R5Y3_9BACT</name>
<sequence>MAAAVLLASSSLPLQAQSPQQLGGLKPVPKFGEAASPAASSRRQTAPRQTAWNLHWRKSSHTEPAAAPQPIAVAENQAAPNQAAPNQAAPNQAAPNQTATNLPATSPAAVQPAAAVDASGGSVVAAALPSPRVPIRKLSPHSAPLTEPAIARTSYRQSRQSRQASSVQPANFQDPGEDSTLQLPPSLQLPGSGDENIDIFDEDKDPFQDDPLRTPQEGMQQPATPGDLSPPATNPMRDPASPYDRGEAPAQPDQDDSPAPAAGQPPAQDPDEYINPFQRPRGESMAPMREEETLPSPRSIQPTRVQDFSCDTFRERIAARTIEKISLDISPPFRPDILDADDLEQERRKFSEKQGIRDWRSMDGYVMARGRLQDLAYEKVLVESEHGTTEEIPLNRISEGDLAYISEQWGLPSECRIRQEDYTPRNWTPSQVAWKASGLCHKPLYFEEVNLERYGHTAGPVAQPVLSTAHFFVNIAVLPYKMGIHPPTECQYTLGYYRPGSCAPWVVPPVPISLRGAIAEAAVVGGFVGLIP</sequence>
<feature type="compositionally biased region" description="Low complexity" evidence="1">
    <location>
        <begin position="76"/>
        <end position="107"/>
    </location>
</feature>
<feature type="region of interest" description="Disordered" evidence="1">
    <location>
        <begin position="134"/>
        <end position="304"/>
    </location>
</feature>
<dbReference type="KEGG" id="rul:UC8_36890"/>
<feature type="compositionally biased region" description="Polar residues" evidence="1">
    <location>
        <begin position="38"/>
        <end position="52"/>
    </location>
</feature>
<proteinExistence type="predicted"/>
<evidence type="ECO:0000313" key="2">
    <source>
        <dbReference type="EMBL" id="QEG41663.1"/>
    </source>
</evidence>
<keyword evidence="3" id="KW-1185">Reference proteome</keyword>
<evidence type="ECO:0000313" key="3">
    <source>
        <dbReference type="Proteomes" id="UP000325286"/>
    </source>
</evidence>
<gene>
    <name evidence="2" type="ORF">UC8_36890</name>
</gene>
<dbReference type="Proteomes" id="UP000325286">
    <property type="component" value="Chromosome"/>
</dbReference>
<feature type="compositionally biased region" description="Low complexity" evidence="1">
    <location>
        <begin position="181"/>
        <end position="193"/>
    </location>
</feature>